<reference evidence="9" key="1">
    <citation type="submission" date="2022-01" db="EMBL/GenBank/DDBJ databases">
        <title>Corynebacterium sp. nov isolated from isolated from the feces of the greater white-fronted geese (Anser albifrons) at Poyang Lake, PR China.</title>
        <authorList>
            <person name="Liu Q."/>
        </authorList>
    </citation>
    <scope>NUCLEOTIDE SEQUENCE</scope>
    <source>
        <strain evidence="9">JCM 32435</strain>
    </source>
</reference>
<feature type="transmembrane region" description="Helical" evidence="8">
    <location>
        <begin position="41"/>
        <end position="62"/>
    </location>
</feature>
<evidence type="ECO:0000256" key="3">
    <source>
        <dbReference type="ARBA" id="ARBA00022475"/>
    </source>
</evidence>
<evidence type="ECO:0000256" key="5">
    <source>
        <dbReference type="ARBA" id="ARBA00022989"/>
    </source>
</evidence>
<organism evidence="9 10">
    <name type="scientific">Corynebacterium uropygiale</name>
    <dbReference type="NCBI Taxonomy" id="1775911"/>
    <lineage>
        <taxon>Bacteria</taxon>
        <taxon>Bacillati</taxon>
        <taxon>Actinomycetota</taxon>
        <taxon>Actinomycetes</taxon>
        <taxon>Mycobacteriales</taxon>
        <taxon>Corynebacteriaceae</taxon>
        <taxon>Corynebacterium</taxon>
    </lineage>
</organism>
<accession>A0A9X1QQY8</accession>
<evidence type="ECO:0000256" key="7">
    <source>
        <dbReference type="ARBA" id="ARBA00023136"/>
    </source>
</evidence>
<feature type="transmembrane region" description="Helical" evidence="8">
    <location>
        <begin position="358"/>
        <end position="380"/>
    </location>
</feature>
<feature type="transmembrane region" description="Helical" evidence="8">
    <location>
        <begin position="124"/>
        <end position="145"/>
    </location>
</feature>
<keyword evidence="5 8" id="KW-1133">Transmembrane helix</keyword>
<evidence type="ECO:0000256" key="2">
    <source>
        <dbReference type="ARBA" id="ARBA00022448"/>
    </source>
</evidence>
<proteinExistence type="predicted"/>
<dbReference type="Proteomes" id="UP001139336">
    <property type="component" value="Unassembled WGS sequence"/>
</dbReference>
<feature type="transmembrane region" description="Helical" evidence="8">
    <location>
        <begin position="12"/>
        <end position="35"/>
    </location>
</feature>
<dbReference type="GO" id="GO:0030001">
    <property type="term" value="P:metal ion transport"/>
    <property type="evidence" value="ECO:0007669"/>
    <property type="project" value="UniProtKB-ARBA"/>
</dbReference>
<dbReference type="RefSeq" id="WP_236119647.1">
    <property type="nucleotide sequence ID" value="NZ_JAKGSI010000005.1"/>
</dbReference>
<dbReference type="GO" id="GO:0005886">
    <property type="term" value="C:plasma membrane"/>
    <property type="evidence" value="ECO:0007669"/>
    <property type="project" value="UniProtKB-SubCell"/>
</dbReference>
<feature type="transmembrane region" description="Helical" evidence="8">
    <location>
        <begin position="157"/>
        <end position="179"/>
    </location>
</feature>
<feature type="transmembrane region" description="Helical" evidence="8">
    <location>
        <begin position="191"/>
        <end position="212"/>
    </location>
</feature>
<evidence type="ECO:0000256" key="4">
    <source>
        <dbReference type="ARBA" id="ARBA00022692"/>
    </source>
</evidence>
<dbReference type="PANTHER" id="PTHR32024">
    <property type="entry name" value="TRK SYSTEM POTASSIUM UPTAKE PROTEIN TRKG-RELATED"/>
    <property type="match status" value="1"/>
</dbReference>
<keyword evidence="4 8" id="KW-0812">Transmembrane</keyword>
<protein>
    <submittedName>
        <fullName evidence="9">TrkH family potassium uptake protein</fullName>
    </submittedName>
</protein>
<name>A0A9X1QQY8_9CORY</name>
<evidence type="ECO:0000313" key="10">
    <source>
        <dbReference type="Proteomes" id="UP001139336"/>
    </source>
</evidence>
<keyword evidence="6" id="KW-0406">Ion transport</keyword>
<comment type="subcellular location">
    <subcellularLocation>
        <location evidence="1">Cell membrane</location>
        <topology evidence="1">Multi-pass membrane protein</topology>
    </subcellularLocation>
</comment>
<dbReference type="PANTHER" id="PTHR32024:SF1">
    <property type="entry name" value="KTR SYSTEM POTASSIUM UPTAKE PROTEIN B"/>
    <property type="match status" value="1"/>
</dbReference>
<keyword evidence="10" id="KW-1185">Reference proteome</keyword>
<feature type="transmembrane region" description="Helical" evidence="8">
    <location>
        <begin position="306"/>
        <end position="337"/>
    </location>
</feature>
<dbReference type="InterPro" id="IPR003445">
    <property type="entry name" value="Cat_transpt"/>
</dbReference>
<evidence type="ECO:0000313" key="9">
    <source>
        <dbReference type="EMBL" id="MCF4007511.1"/>
    </source>
</evidence>
<feature type="transmembrane region" description="Helical" evidence="8">
    <location>
        <begin position="233"/>
        <end position="256"/>
    </location>
</feature>
<feature type="transmembrane region" description="Helical" evidence="8">
    <location>
        <begin position="411"/>
        <end position="436"/>
    </location>
</feature>
<keyword evidence="2" id="KW-0813">Transport</keyword>
<evidence type="ECO:0000256" key="1">
    <source>
        <dbReference type="ARBA" id="ARBA00004651"/>
    </source>
</evidence>
<dbReference type="AlphaFoldDB" id="A0A9X1QQY8"/>
<feature type="transmembrane region" description="Helical" evidence="8">
    <location>
        <begin position="74"/>
        <end position="98"/>
    </location>
</feature>
<dbReference type="Pfam" id="PF02386">
    <property type="entry name" value="TrkH"/>
    <property type="match status" value="1"/>
</dbReference>
<evidence type="ECO:0000256" key="8">
    <source>
        <dbReference type="SAM" id="Phobius"/>
    </source>
</evidence>
<evidence type="ECO:0000256" key="6">
    <source>
        <dbReference type="ARBA" id="ARBA00023065"/>
    </source>
</evidence>
<sequence>MIGPQPRLSPQARVCWGFAGLVALGTLLLCTPWASAGPEPVAFPDALFTATSAVSLTGLITVDTATAWSTTGRIIIALLIQFGGLGFMTVASLLTLAISGRLGLTRGEDAQAEGRGVDRGEVAWVVRTTVLFSLGVELIVAIVIGTRYALTHPGQGIIHAVWFGVFHAISSFNNAGFALQSDNLISFAHDALILLPLAFSLIIGGIGFPVLLEFARRVRFILFHQGHLRRWSLTARFTAIGTLSLIIAGTLLVGLAEWNGALRAVGTNPLLKGVNAFFAGVSPRTAGFNALDYADFHPSTLLGTDILMVIGGGTGGTAGGVKVTTAAVLTAAVLAEIRGLRSTSLGARTVPTHSIRQALAVLTLSVLLVIGAVTALLFLAPQFSTDQIAFEVCSAFATVGLSTGITADLPITAQVVIMCLMFAGRVGPLALATAFASRQKPRYYDYPEERPSIG</sequence>
<dbReference type="GO" id="GO:0008324">
    <property type="term" value="F:monoatomic cation transmembrane transporter activity"/>
    <property type="evidence" value="ECO:0007669"/>
    <property type="project" value="InterPro"/>
</dbReference>
<keyword evidence="3" id="KW-1003">Cell membrane</keyword>
<gene>
    <name evidence="9" type="ORF">L1O03_10080</name>
</gene>
<keyword evidence="7 8" id="KW-0472">Membrane</keyword>
<comment type="caution">
    <text evidence="9">The sequence shown here is derived from an EMBL/GenBank/DDBJ whole genome shotgun (WGS) entry which is preliminary data.</text>
</comment>
<dbReference type="EMBL" id="JAKGSI010000005">
    <property type="protein sequence ID" value="MCF4007511.1"/>
    <property type="molecule type" value="Genomic_DNA"/>
</dbReference>